<dbReference type="AlphaFoldDB" id="A0A067MH71"/>
<evidence type="ECO:0000256" key="1">
    <source>
        <dbReference type="SAM" id="Coils"/>
    </source>
</evidence>
<sequence length="190" mass="21621">MGAVCRGKNATAAQALEAANESLQQQLEQLQGKYSHLEIKYHKLKAARNKLKRDAKANTISKTKGEHRRDFNLHQEMGLGDPGRKGLYLSILLTVRHLVDQAGLDPKIWFRHQDPIKMAQIYAVARNKFPLLKQFQGDWATAEIVKQVLRNRRHCKLRNYMVVYENEAADDAMDDEDSDSSSSSESEKGE</sequence>
<evidence type="ECO:0000313" key="4">
    <source>
        <dbReference type="Proteomes" id="UP000027195"/>
    </source>
</evidence>
<dbReference type="InParanoid" id="A0A067MH71"/>
<keyword evidence="1" id="KW-0175">Coiled coil</keyword>
<dbReference type="EMBL" id="KL198035">
    <property type="protein sequence ID" value="KDQ14854.1"/>
    <property type="molecule type" value="Genomic_DNA"/>
</dbReference>
<name>A0A067MH71_BOTB1</name>
<dbReference type="Proteomes" id="UP000027195">
    <property type="component" value="Unassembled WGS sequence"/>
</dbReference>
<proteinExistence type="predicted"/>
<feature type="coiled-coil region" evidence="1">
    <location>
        <begin position="9"/>
        <end position="54"/>
    </location>
</feature>
<evidence type="ECO:0000313" key="3">
    <source>
        <dbReference type="EMBL" id="KDQ14854.1"/>
    </source>
</evidence>
<dbReference type="HOGENOM" id="CLU_1427766_0_0_1"/>
<keyword evidence="4" id="KW-1185">Reference proteome</keyword>
<reference evidence="4" key="1">
    <citation type="journal article" date="2014" name="Proc. Natl. Acad. Sci. U.S.A.">
        <title>Extensive sampling of basidiomycete genomes demonstrates inadequacy of the white-rot/brown-rot paradigm for wood decay fungi.</title>
        <authorList>
            <person name="Riley R."/>
            <person name="Salamov A.A."/>
            <person name="Brown D.W."/>
            <person name="Nagy L.G."/>
            <person name="Floudas D."/>
            <person name="Held B.W."/>
            <person name="Levasseur A."/>
            <person name="Lombard V."/>
            <person name="Morin E."/>
            <person name="Otillar R."/>
            <person name="Lindquist E.A."/>
            <person name="Sun H."/>
            <person name="LaButti K.M."/>
            <person name="Schmutz J."/>
            <person name="Jabbour D."/>
            <person name="Luo H."/>
            <person name="Baker S.E."/>
            <person name="Pisabarro A.G."/>
            <person name="Walton J.D."/>
            <person name="Blanchette R.A."/>
            <person name="Henrissat B."/>
            <person name="Martin F."/>
            <person name="Cullen D."/>
            <person name="Hibbett D.S."/>
            <person name="Grigoriev I.V."/>
        </authorList>
    </citation>
    <scope>NUCLEOTIDE SEQUENCE [LARGE SCALE GENOMIC DNA]</scope>
    <source>
        <strain evidence="4">FD-172 SS1</strain>
    </source>
</reference>
<accession>A0A067MH71</accession>
<organism evidence="3 4">
    <name type="scientific">Botryobasidium botryosum (strain FD-172 SS1)</name>
    <dbReference type="NCBI Taxonomy" id="930990"/>
    <lineage>
        <taxon>Eukaryota</taxon>
        <taxon>Fungi</taxon>
        <taxon>Dikarya</taxon>
        <taxon>Basidiomycota</taxon>
        <taxon>Agaricomycotina</taxon>
        <taxon>Agaricomycetes</taxon>
        <taxon>Cantharellales</taxon>
        <taxon>Botryobasidiaceae</taxon>
        <taxon>Botryobasidium</taxon>
    </lineage>
</organism>
<feature type="compositionally biased region" description="Acidic residues" evidence="2">
    <location>
        <begin position="169"/>
        <end position="179"/>
    </location>
</feature>
<dbReference type="STRING" id="930990.A0A067MH71"/>
<protein>
    <submittedName>
        <fullName evidence="3">Uncharacterized protein</fullName>
    </submittedName>
</protein>
<evidence type="ECO:0000256" key="2">
    <source>
        <dbReference type="SAM" id="MobiDB-lite"/>
    </source>
</evidence>
<feature type="region of interest" description="Disordered" evidence="2">
    <location>
        <begin position="169"/>
        <end position="190"/>
    </location>
</feature>
<gene>
    <name evidence="3" type="ORF">BOTBODRAFT_174370</name>
</gene>
<dbReference type="OrthoDB" id="2755069at2759"/>